<evidence type="ECO:0000313" key="1">
    <source>
        <dbReference type="EMBL" id="JAD72006.1"/>
    </source>
</evidence>
<accession>A0A0A9C8X0</accession>
<reference evidence="1" key="1">
    <citation type="submission" date="2014-09" db="EMBL/GenBank/DDBJ databases">
        <authorList>
            <person name="Magalhaes I.L.F."/>
            <person name="Oliveira U."/>
            <person name="Santos F.R."/>
            <person name="Vidigal T.H.D.A."/>
            <person name="Brescovit A.D."/>
            <person name="Santos A.J."/>
        </authorList>
    </citation>
    <scope>NUCLEOTIDE SEQUENCE</scope>
    <source>
        <tissue evidence="1">Shoot tissue taken approximately 20 cm above the soil surface</tissue>
    </source>
</reference>
<organism evidence="1">
    <name type="scientific">Arundo donax</name>
    <name type="common">Giant reed</name>
    <name type="synonym">Donax arundinaceus</name>
    <dbReference type="NCBI Taxonomy" id="35708"/>
    <lineage>
        <taxon>Eukaryota</taxon>
        <taxon>Viridiplantae</taxon>
        <taxon>Streptophyta</taxon>
        <taxon>Embryophyta</taxon>
        <taxon>Tracheophyta</taxon>
        <taxon>Spermatophyta</taxon>
        <taxon>Magnoliopsida</taxon>
        <taxon>Liliopsida</taxon>
        <taxon>Poales</taxon>
        <taxon>Poaceae</taxon>
        <taxon>PACMAD clade</taxon>
        <taxon>Arundinoideae</taxon>
        <taxon>Arundineae</taxon>
        <taxon>Arundo</taxon>
    </lineage>
</organism>
<dbReference type="AlphaFoldDB" id="A0A0A9C8X0"/>
<name>A0A0A9C8X0_ARUDO</name>
<protein>
    <submittedName>
        <fullName evidence="1">Uncharacterized protein</fullName>
    </submittedName>
</protein>
<dbReference type="EMBL" id="GBRH01225889">
    <property type="protein sequence ID" value="JAD72006.1"/>
    <property type="molecule type" value="Transcribed_RNA"/>
</dbReference>
<sequence>MTSQLDYLKSILPPISRETTCRKLLRCYCNLICDWLKQLFHYEKFNGSNNSLKTFYMDILQKKIYMNGLKHVQQQDKTNMVLTPICRETTCRKLN</sequence>
<proteinExistence type="predicted"/>
<reference evidence="1" key="2">
    <citation type="journal article" date="2015" name="Data Brief">
        <title>Shoot transcriptome of the giant reed, Arundo donax.</title>
        <authorList>
            <person name="Barrero R.A."/>
            <person name="Guerrero F.D."/>
            <person name="Moolhuijzen P."/>
            <person name="Goolsby J.A."/>
            <person name="Tidwell J."/>
            <person name="Bellgard S.E."/>
            <person name="Bellgard M.I."/>
        </authorList>
    </citation>
    <scope>NUCLEOTIDE SEQUENCE</scope>
    <source>
        <tissue evidence="1">Shoot tissue taken approximately 20 cm above the soil surface</tissue>
    </source>
</reference>